<evidence type="ECO:0000256" key="5">
    <source>
        <dbReference type="ARBA" id="ARBA00023014"/>
    </source>
</evidence>
<dbReference type="InterPro" id="IPR036922">
    <property type="entry name" value="Rieske_2Fe-2S_sf"/>
</dbReference>
<dbReference type="PROSITE" id="PS51300">
    <property type="entry name" value="NIRD"/>
    <property type="match status" value="1"/>
</dbReference>
<dbReference type="CDD" id="cd03529">
    <property type="entry name" value="Rieske_NirD"/>
    <property type="match status" value="1"/>
</dbReference>
<dbReference type="GO" id="GO:0046872">
    <property type="term" value="F:metal ion binding"/>
    <property type="evidence" value="ECO:0007669"/>
    <property type="project" value="UniProtKB-KW"/>
</dbReference>
<dbReference type="InterPro" id="IPR017881">
    <property type="entry name" value="NirD"/>
</dbReference>
<evidence type="ECO:0000313" key="9">
    <source>
        <dbReference type="Proteomes" id="UP000199086"/>
    </source>
</evidence>
<dbReference type="RefSeq" id="WP_092607548.1">
    <property type="nucleotide sequence ID" value="NZ_FMYF01000003.1"/>
</dbReference>
<dbReference type="InterPro" id="IPR017941">
    <property type="entry name" value="Rieske_2Fe-2S"/>
</dbReference>
<dbReference type="NCBIfam" id="TIGR02378">
    <property type="entry name" value="nirD_assim_sml"/>
    <property type="match status" value="1"/>
</dbReference>
<dbReference type="STRING" id="1577474.GA0111570_103145"/>
<evidence type="ECO:0000259" key="7">
    <source>
        <dbReference type="PROSITE" id="PS51296"/>
    </source>
</evidence>
<evidence type="ECO:0000256" key="1">
    <source>
        <dbReference type="ARBA" id="ARBA00022714"/>
    </source>
</evidence>
<dbReference type="PANTHER" id="PTHR40562:SF1">
    <property type="entry name" value="NITRITE REDUCTASE (NADH) SMALL SUBUNIT"/>
    <property type="match status" value="1"/>
</dbReference>
<keyword evidence="1" id="KW-0001">2Fe-2S</keyword>
<dbReference type="Pfam" id="PF13806">
    <property type="entry name" value="Rieske_2"/>
    <property type="match status" value="1"/>
</dbReference>
<organism evidence="8 9">
    <name type="scientific">Raineyella antarctica</name>
    <dbReference type="NCBI Taxonomy" id="1577474"/>
    <lineage>
        <taxon>Bacteria</taxon>
        <taxon>Bacillati</taxon>
        <taxon>Actinomycetota</taxon>
        <taxon>Actinomycetes</taxon>
        <taxon>Propionibacteriales</taxon>
        <taxon>Propionibacteriaceae</taxon>
        <taxon>Raineyella</taxon>
    </lineage>
</organism>
<sequence length="127" mass="13757">MTELREHAGPIHEAAPDWRRVCRLDDLEVGWGEAALVDGEQVALFRLERGTVLAAAHRDPATGAGVMARGITGSRTVEGQERTTVASPLHKEVYDLRTGECLSGADLQLPTYPTRLNAGWLEIGRAA</sequence>
<dbReference type="InterPro" id="IPR012748">
    <property type="entry name" value="Rieske-like_NirD"/>
</dbReference>
<dbReference type="GO" id="GO:0051537">
    <property type="term" value="F:2 iron, 2 sulfur cluster binding"/>
    <property type="evidence" value="ECO:0007669"/>
    <property type="project" value="UniProtKB-KW"/>
</dbReference>
<dbReference type="PANTHER" id="PTHR40562">
    <property type="match status" value="1"/>
</dbReference>
<keyword evidence="2" id="KW-0479">Metal-binding</keyword>
<dbReference type="EMBL" id="FMYF01000003">
    <property type="protein sequence ID" value="SDB80845.1"/>
    <property type="molecule type" value="Genomic_DNA"/>
</dbReference>
<feature type="domain" description="Rieske" evidence="7">
    <location>
        <begin position="19"/>
        <end position="123"/>
    </location>
</feature>
<gene>
    <name evidence="8" type="ORF">GA0111570_103145</name>
</gene>
<evidence type="ECO:0000256" key="6">
    <source>
        <dbReference type="ARBA" id="ARBA00023063"/>
    </source>
</evidence>
<evidence type="ECO:0000313" key="8">
    <source>
        <dbReference type="EMBL" id="SDB80845.1"/>
    </source>
</evidence>
<name>A0A1G6GGH7_9ACTN</name>
<dbReference type="PROSITE" id="PS51296">
    <property type="entry name" value="RIESKE"/>
    <property type="match status" value="1"/>
</dbReference>
<dbReference type="Proteomes" id="UP000199086">
    <property type="component" value="Unassembled WGS sequence"/>
</dbReference>
<dbReference type="GO" id="GO:0004497">
    <property type="term" value="F:monooxygenase activity"/>
    <property type="evidence" value="ECO:0007669"/>
    <property type="project" value="UniProtKB-ARBA"/>
</dbReference>
<evidence type="ECO:0000256" key="4">
    <source>
        <dbReference type="ARBA" id="ARBA00023004"/>
    </source>
</evidence>
<keyword evidence="9" id="KW-1185">Reference proteome</keyword>
<dbReference type="AlphaFoldDB" id="A0A1G6GGH7"/>
<reference evidence="8 9" key="1">
    <citation type="submission" date="2016-06" db="EMBL/GenBank/DDBJ databases">
        <authorList>
            <person name="Olsen C.W."/>
            <person name="Carey S."/>
            <person name="Hinshaw L."/>
            <person name="Karasin A.I."/>
        </authorList>
    </citation>
    <scope>NUCLEOTIDE SEQUENCE [LARGE SCALE GENOMIC DNA]</scope>
    <source>
        <strain evidence="8 9">LZ-22</strain>
    </source>
</reference>
<dbReference type="Gene3D" id="2.102.10.10">
    <property type="entry name" value="Rieske [2Fe-2S] iron-sulphur domain"/>
    <property type="match status" value="1"/>
</dbReference>
<keyword evidence="6" id="KW-0534">Nitrate assimilation</keyword>
<evidence type="ECO:0000256" key="3">
    <source>
        <dbReference type="ARBA" id="ARBA00023002"/>
    </source>
</evidence>
<dbReference type="SUPFAM" id="SSF50022">
    <property type="entry name" value="ISP domain"/>
    <property type="match status" value="1"/>
</dbReference>
<dbReference type="OrthoDB" id="3213360at2"/>
<proteinExistence type="predicted"/>
<keyword evidence="4" id="KW-0408">Iron</keyword>
<dbReference type="GO" id="GO:0008942">
    <property type="term" value="F:nitrite reductase [NAD(P)H] activity"/>
    <property type="evidence" value="ECO:0007669"/>
    <property type="project" value="InterPro"/>
</dbReference>
<evidence type="ECO:0000256" key="2">
    <source>
        <dbReference type="ARBA" id="ARBA00022723"/>
    </source>
</evidence>
<keyword evidence="5" id="KW-0411">Iron-sulfur</keyword>
<accession>A0A1G6GGH7</accession>
<dbReference type="GO" id="GO:0042128">
    <property type="term" value="P:nitrate assimilation"/>
    <property type="evidence" value="ECO:0007669"/>
    <property type="project" value="UniProtKB-KW"/>
</dbReference>
<protein>
    <submittedName>
        <fullName evidence="8">Assimilatory nitrite reductase (NAD(P)H) small subunit</fullName>
    </submittedName>
</protein>
<keyword evidence="3" id="KW-0560">Oxidoreductase</keyword>
<dbReference type="GO" id="GO:0016705">
    <property type="term" value="F:oxidoreductase activity, acting on paired donors, with incorporation or reduction of molecular oxygen"/>
    <property type="evidence" value="ECO:0007669"/>
    <property type="project" value="UniProtKB-ARBA"/>
</dbReference>